<dbReference type="GO" id="GO:0003677">
    <property type="term" value="F:DNA binding"/>
    <property type="evidence" value="ECO:0007669"/>
    <property type="project" value="InterPro"/>
</dbReference>
<dbReference type="InterPro" id="IPR047647">
    <property type="entry name" value="ISAs1_transpos"/>
</dbReference>
<proteinExistence type="predicted"/>
<dbReference type="AlphaFoldDB" id="U1GZ27"/>
<dbReference type="Proteomes" id="UP000016412">
    <property type="component" value="Unassembled WGS sequence"/>
</dbReference>
<name>U1GZ27_TRESO</name>
<reference evidence="2 3" key="1">
    <citation type="submission" date="2013-08" db="EMBL/GenBank/DDBJ databases">
        <authorList>
            <person name="Durkin A.S."/>
            <person name="Haft D.R."/>
            <person name="McCorrison J."/>
            <person name="Torralba M."/>
            <person name="Gillis M."/>
            <person name="Haft D.H."/>
            <person name="Methe B."/>
            <person name="Sutton G."/>
            <person name="Nelson K.E."/>
        </authorList>
    </citation>
    <scope>NUCLEOTIDE SEQUENCE [LARGE SCALE GENOMIC DNA]</scope>
    <source>
        <strain evidence="2 3">VPI DR56BR1116</strain>
    </source>
</reference>
<evidence type="ECO:0000313" key="2">
    <source>
        <dbReference type="EMBL" id="ERF61804.1"/>
    </source>
</evidence>
<dbReference type="PANTHER" id="PTHR30298">
    <property type="entry name" value="H REPEAT-ASSOCIATED PREDICTED TRANSPOSASE"/>
    <property type="match status" value="1"/>
</dbReference>
<dbReference type="InterPro" id="IPR002559">
    <property type="entry name" value="Transposase_11"/>
</dbReference>
<accession>U1GZ27</accession>
<dbReference type="STRING" id="1125725.HMPREF1325_0216"/>
<dbReference type="PANTHER" id="PTHR30298:SF0">
    <property type="entry name" value="PROTEIN YBFL-RELATED"/>
    <property type="match status" value="1"/>
</dbReference>
<dbReference type="EMBL" id="AUZJ01000004">
    <property type="protein sequence ID" value="ERF61804.1"/>
    <property type="molecule type" value="Genomic_DNA"/>
</dbReference>
<dbReference type="Pfam" id="PF01609">
    <property type="entry name" value="DDE_Tnp_1"/>
    <property type="match status" value="1"/>
</dbReference>
<dbReference type="eggNOG" id="COG5433">
    <property type="taxonomic scope" value="Bacteria"/>
</dbReference>
<dbReference type="GO" id="GO:0006313">
    <property type="term" value="P:DNA transposition"/>
    <property type="evidence" value="ECO:0007669"/>
    <property type="project" value="InterPro"/>
</dbReference>
<dbReference type="GO" id="GO:0004803">
    <property type="term" value="F:transposase activity"/>
    <property type="evidence" value="ECO:0007669"/>
    <property type="project" value="InterPro"/>
</dbReference>
<evidence type="ECO:0000313" key="3">
    <source>
        <dbReference type="Proteomes" id="UP000016412"/>
    </source>
</evidence>
<dbReference type="InterPro" id="IPR051698">
    <property type="entry name" value="Transposase_11-like"/>
</dbReference>
<feature type="non-terminal residue" evidence="2">
    <location>
        <position position="335"/>
    </location>
</feature>
<organism evidence="2 3">
    <name type="scientific">Treponema socranskii subsp. socranskii VPI DR56BR1116 = ATCC 35536</name>
    <dbReference type="NCBI Taxonomy" id="1125725"/>
    <lineage>
        <taxon>Bacteria</taxon>
        <taxon>Pseudomonadati</taxon>
        <taxon>Spirochaetota</taxon>
        <taxon>Spirochaetia</taxon>
        <taxon>Spirochaetales</taxon>
        <taxon>Treponemataceae</taxon>
        <taxon>Treponema</taxon>
    </lineage>
</organism>
<sequence length="335" mass="38090">MRWETLEDALAVLETEREYDGYFCSVQDAVIIVILGSLCDLQSVKKIYEWATTEHVRTFLAETFGIKRIPCYWWLLSLLGIIRPESLNECMKQWVASVVPALAAKLETEEEEQSKKKKKQPLTIAIDGKAIRSTGKMKKYDNPLHIISAQIGELGLTLAQRTVESKSNEIPAVPELIKELEIKGCMVVADAMNCQIETAEAIIGAEADYLLSAKGNQEALMNDIAEYVQDTKLRATMDSITRTEKGHGRKERRSAYTSDDVGWQPGGRTWPALKCIGALHTRFETSKGVTEEWHYYISSKALRAEELLHHAREEWSVETMHWLLDVHFDEDRCRV</sequence>
<dbReference type="NCBIfam" id="NF033564">
    <property type="entry name" value="transpos_ISAs1"/>
    <property type="match status" value="1"/>
</dbReference>
<gene>
    <name evidence="2" type="ORF">HMPREF1325_0216</name>
</gene>
<protein>
    <submittedName>
        <fullName evidence="2">Transposase, IS4 family</fullName>
    </submittedName>
</protein>
<comment type="caution">
    <text evidence="2">The sequence shown here is derived from an EMBL/GenBank/DDBJ whole genome shotgun (WGS) entry which is preliminary data.</text>
</comment>
<dbReference type="OrthoDB" id="363352at2"/>
<evidence type="ECO:0000259" key="1">
    <source>
        <dbReference type="Pfam" id="PF01609"/>
    </source>
</evidence>
<dbReference type="RefSeq" id="WP_021329230.1">
    <property type="nucleotide sequence ID" value="NZ_AUZJ01000004.1"/>
</dbReference>
<feature type="domain" description="Transposase IS4-like" evidence="1">
    <location>
        <begin position="120"/>
        <end position="334"/>
    </location>
</feature>